<dbReference type="Pfam" id="PF01979">
    <property type="entry name" value="Amidohydro_1"/>
    <property type="match status" value="1"/>
</dbReference>
<dbReference type="Gene3D" id="3.20.20.140">
    <property type="entry name" value="Metal-dependent hydrolases"/>
    <property type="match status" value="1"/>
</dbReference>
<dbReference type="InterPro" id="IPR032466">
    <property type="entry name" value="Metal_Hydrolase"/>
</dbReference>
<protein>
    <recommendedName>
        <fullName evidence="5">Amidohydrolase-related domain-containing protein</fullName>
    </recommendedName>
</protein>
<dbReference type="GO" id="GO:0046098">
    <property type="term" value="P:guanine metabolic process"/>
    <property type="evidence" value="ECO:0007669"/>
    <property type="project" value="TreeGrafter"/>
</dbReference>
<evidence type="ECO:0000313" key="7">
    <source>
        <dbReference type="Proteomes" id="UP000298327"/>
    </source>
</evidence>
<dbReference type="InterPro" id="IPR051607">
    <property type="entry name" value="Metallo-dep_hydrolases"/>
</dbReference>
<keyword evidence="7" id="KW-1185">Reference proteome</keyword>
<dbReference type="STRING" id="205917.A0A4Y9Z3E3"/>
<keyword evidence="4" id="KW-0862">Zinc</keyword>
<name>A0A4Y9Z3E3_9AGAM</name>
<dbReference type="GO" id="GO:0008892">
    <property type="term" value="F:guanine deaminase activity"/>
    <property type="evidence" value="ECO:0007669"/>
    <property type="project" value="TreeGrafter"/>
</dbReference>
<keyword evidence="2" id="KW-0479">Metal-binding</keyword>
<dbReference type="SUPFAM" id="SSF51338">
    <property type="entry name" value="Composite domain of metallo-dependent hydrolases"/>
    <property type="match status" value="1"/>
</dbReference>
<evidence type="ECO:0000259" key="5">
    <source>
        <dbReference type="Pfam" id="PF01979"/>
    </source>
</evidence>
<comment type="caution">
    <text evidence="6">The sequence shown here is derived from an EMBL/GenBank/DDBJ whole genome shotgun (WGS) entry which is preliminary data.</text>
</comment>
<sequence length="450" mass="49488">MLYRVTDPTGHITHFESASSDRSKAIIAVSISSTFTIPRGSFMLPTFCDLHLHAPQFLYQGTGLHLPLMKWLDEYAFKAEERIDGDHDLARRVYQRLAERLIENGTGAVLLFGTIKEETNLVLASVMQQAGIRALVGKLSMDISTRPTYTEHSASASLASAESFINNIEALMAPLPPHQRLVQPVLTPRFVPTCSNELLEGLGQLSARTGVMIQSHLAEARDEVDWVRQERGIDDFEVFEKANLLTPRTVQAHCTYLTPSEMSRLAEHGTSIAHCPLSNAYFSARRLPLREALHAGVKIGLGTDIAGGYSANVMGSMRWAVGVARMREGARIEGENVGPKEDAENAHAETNLGLDWLESMYMATRGGAEALGLECGVFKVGAPFDAQCLKLFDPETGRGVGALDFLDLESGSGDMTLSLEIVEKWWCLGDSRNRTDMWVQGRRLGQKTIV</sequence>
<dbReference type="InterPro" id="IPR011059">
    <property type="entry name" value="Metal-dep_hydrolase_composite"/>
</dbReference>
<comment type="cofactor">
    <cofactor evidence="1">
        <name>Zn(2+)</name>
        <dbReference type="ChEBI" id="CHEBI:29105"/>
    </cofactor>
</comment>
<dbReference type="OrthoDB" id="194468at2759"/>
<proteinExistence type="predicted"/>
<dbReference type="Gene3D" id="2.30.40.10">
    <property type="entry name" value="Urease, subunit C, domain 1"/>
    <property type="match status" value="1"/>
</dbReference>
<dbReference type="AlphaFoldDB" id="A0A4Y9Z3E3"/>
<dbReference type="GO" id="GO:0008270">
    <property type="term" value="F:zinc ion binding"/>
    <property type="evidence" value="ECO:0007669"/>
    <property type="project" value="TreeGrafter"/>
</dbReference>
<reference evidence="6 7" key="1">
    <citation type="submission" date="2019-02" db="EMBL/GenBank/DDBJ databases">
        <title>Genome sequencing of the rare red list fungi Dentipellis fragilis.</title>
        <authorList>
            <person name="Buettner E."/>
            <person name="Kellner H."/>
        </authorList>
    </citation>
    <scope>NUCLEOTIDE SEQUENCE [LARGE SCALE GENOMIC DNA]</scope>
    <source>
        <strain evidence="6 7">DSM 105465</strain>
    </source>
</reference>
<dbReference type="InterPro" id="IPR006680">
    <property type="entry name" value="Amidohydro-rel"/>
</dbReference>
<dbReference type="SUPFAM" id="SSF51556">
    <property type="entry name" value="Metallo-dependent hydrolases"/>
    <property type="match status" value="1"/>
</dbReference>
<dbReference type="Proteomes" id="UP000298327">
    <property type="component" value="Unassembled WGS sequence"/>
</dbReference>
<evidence type="ECO:0000256" key="1">
    <source>
        <dbReference type="ARBA" id="ARBA00001947"/>
    </source>
</evidence>
<evidence type="ECO:0000313" key="6">
    <source>
        <dbReference type="EMBL" id="TFY69082.1"/>
    </source>
</evidence>
<gene>
    <name evidence="6" type="ORF">EVG20_g3298</name>
</gene>
<evidence type="ECO:0000256" key="2">
    <source>
        <dbReference type="ARBA" id="ARBA00022723"/>
    </source>
</evidence>
<evidence type="ECO:0000256" key="3">
    <source>
        <dbReference type="ARBA" id="ARBA00022801"/>
    </source>
</evidence>
<dbReference type="PANTHER" id="PTHR11271:SF6">
    <property type="entry name" value="GUANINE DEAMINASE"/>
    <property type="match status" value="1"/>
</dbReference>
<dbReference type="PANTHER" id="PTHR11271">
    <property type="entry name" value="GUANINE DEAMINASE"/>
    <property type="match status" value="1"/>
</dbReference>
<keyword evidence="3" id="KW-0378">Hydrolase</keyword>
<accession>A0A4Y9Z3E3</accession>
<dbReference type="GO" id="GO:0005829">
    <property type="term" value="C:cytosol"/>
    <property type="evidence" value="ECO:0007669"/>
    <property type="project" value="TreeGrafter"/>
</dbReference>
<evidence type="ECO:0000256" key="4">
    <source>
        <dbReference type="ARBA" id="ARBA00022833"/>
    </source>
</evidence>
<feature type="domain" description="Amidohydrolase-related" evidence="5">
    <location>
        <begin position="42"/>
        <end position="419"/>
    </location>
</feature>
<dbReference type="EMBL" id="SEOQ01000146">
    <property type="protein sequence ID" value="TFY69082.1"/>
    <property type="molecule type" value="Genomic_DNA"/>
</dbReference>
<organism evidence="6 7">
    <name type="scientific">Dentipellis fragilis</name>
    <dbReference type="NCBI Taxonomy" id="205917"/>
    <lineage>
        <taxon>Eukaryota</taxon>
        <taxon>Fungi</taxon>
        <taxon>Dikarya</taxon>
        <taxon>Basidiomycota</taxon>
        <taxon>Agaricomycotina</taxon>
        <taxon>Agaricomycetes</taxon>
        <taxon>Russulales</taxon>
        <taxon>Hericiaceae</taxon>
        <taxon>Dentipellis</taxon>
    </lineage>
</organism>